<protein>
    <submittedName>
        <fullName evidence="2">Uncharacterized protein</fullName>
    </submittedName>
</protein>
<name>A0A8S9HKW9_BRACR</name>
<evidence type="ECO:0000313" key="3">
    <source>
        <dbReference type="Proteomes" id="UP000712281"/>
    </source>
</evidence>
<accession>A0A8S9HKW9</accession>
<feature type="compositionally biased region" description="Acidic residues" evidence="1">
    <location>
        <begin position="49"/>
        <end position="80"/>
    </location>
</feature>
<dbReference type="Proteomes" id="UP000712281">
    <property type="component" value="Unassembled WGS sequence"/>
</dbReference>
<sequence>MDRNRVMRDYMNPHFFSSFLILPEKNEKESEKKAILVTLSPENIRSSGDDDSSSGDDDSSSSDDDSSSGDDDSSSSDDDSSSSGVLICTVKWCFS</sequence>
<dbReference type="EMBL" id="QGKW02001940">
    <property type="protein sequence ID" value="KAF2557052.1"/>
    <property type="molecule type" value="Genomic_DNA"/>
</dbReference>
<organism evidence="2 3">
    <name type="scientific">Brassica cretica</name>
    <name type="common">Mustard</name>
    <dbReference type="NCBI Taxonomy" id="69181"/>
    <lineage>
        <taxon>Eukaryota</taxon>
        <taxon>Viridiplantae</taxon>
        <taxon>Streptophyta</taxon>
        <taxon>Embryophyta</taxon>
        <taxon>Tracheophyta</taxon>
        <taxon>Spermatophyta</taxon>
        <taxon>Magnoliopsida</taxon>
        <taxon>eudicotyledons</taxon>
        <taxon>Gunneridae</taxon>
        <taxon>Pentapetalae</taxon>
        <taxon>rosids</taxon>
        <taxon>malvids</taxon>
        <taxon>Brassicales</taxon>
        <taxon>Brassicaceae</taxon>
        <taxon>Brassiceae</taxon>
        <taxon>Brassica</taxon>
    </lineage>
</organism>
<comment type="caution">
    <text evidence="2">The sequence shown here is derived from an EMBL/GenBank/DDBJ whole genome shotgun (WGS) entry which is preliminary data.</text>
</comment>
<dbReference type="AlphaFoldDB" id="A0A8S9HKW9"/>
<proteinExistence type="predicted"/>
<gene>
    <name evidence="2" type="ORF">F2Q68_00017992</name>
</gene>
<reference evidence="2" key="1">
    <citation type="submission" date="2019-12" db="EMBL/GenBank/DDBJ databases">
        <title>Genome sequencing and annotation of Brassica cretica.</title>
        <authorList>
            <person name="Studholme D.J."/>
            <person name="Sarris P.F."/>
        </authorList>
    </citation>
    <scope>NUCLEOTIDE SEQUENCE</scope>
    <source>
        <strain evidence="2">PFS-001/15</strain>
        <tissue evidence="2">Leaf</tissue>
    </source>
</reference>
<evidence type="ECO:0000313" key="2">
    <source>
        <dbReference type="EMBL" id="KAF2557052.1"/>
    </source>
</evidence>
<evidence type="ECO:0000256" key="1">
    <source>
        <dbReference type="SAM" id="MobiDB-lite"/>
    </source>
</evidence>
<feature type="region of interest" description="Disordered" evidence="1">
    <location>
        <begin position="37"/>
        <end position="83"/>
    </location>
</feature>